<evidence type="ECO:0000256" key="1">
    <source>
        <dbReference type="ARBA" id="ARBA00022679"/>
    </source>
</evidence>
<dbReference type="CDD" id="cd04301">
    <property type="entry name" value="NAT_SF"/>
    <property type="match status" value="2"/>
</dbReference>
<protein>
    <submittedName>
        <fullName evidence="4">GNAT family N-acetyltransferase</fullName>
    </submittedName>
</protein>
<reference evidence="4 6" key="1">
    <citation type="submission" date="2020-06" db="EMBL/GenBank/DDBJ databases">
        <title>Anoxygenic phototrophic Chloroflexota member uses a Type I reaction center.</title>
        <authorList>
            <person name="Tsuji J.M."/>
            <person name="Shaw N.A."/>
            <person name="Nagashima S."/>
            <person name="Venkiteswaran J."/>
            <person name="Schiff S.L."/>
            <person name="Hanada S."/>
            <person name="Tank M."/>
            <person name="Neufeld J.D."/>
        </authorList>
    </citation>
    <scope>NUCLEOTIDE SEQUENCE [LARGE SCALE GENOMIC DNA]</scope>
    <source>
        <strain evidence="4">L227-S17</strain>
    </source>
</reference>
<keyword evidence="1" id="KW-0808">Transferase</keyword>
<accession>A0A8T7M6Z8</accession>
<feature type="domain" description="N-acetyltransferase" evidence="3">
    <location>
        <begin position="164"/>
        <end position="307"/>
    </location>
</feature>
<dbReference type="Proteomes" id="UP000521676">
    <property type="component" value="Unassembled WGS sequence"/>
</dbReference>
<feature type="domain" description="N-acetyltransferase" evidence="3">
    <location>
        <begin position="13"/>
        <end position="167"/>
    </location>
</feature>
<dbReference type="InterPro" id="IPR050680">
    <property type="entry name" value="YpeA/RimI_acetyltransf"/>
</dbReference>
<evidence type="ECO:0000259" key="3">
    <source>
        <dbReference type="PROSITE" id="PS51186"/>
    </source>
</evidence>
<dbReference type="AlphaFoldDB" id="A0A8T7M6Z8"/>
<reference evidence="5" key="2">
    <citation type="journal article" date="2024" name="Nature">
        <title>Anoxygenic phototroph of the Chloroflexota uses a type I reaction centre.</title>
        <authorList>
            <person name="Tsuji J.M."/>
            <person name="Shaw N.A."/>
            <person name="Nagashima S."/>
            <person name="Venkiteswaran J.J."/>
            <person name="Schiff S.L."/>
            <person name="Watanabe T."/>
            <person name="Fukui M."/>
            <person name="Hanada S."/>
            <person name="Tank M."/>
            <person name="Neufeld J.D."/>
        </authorList>
    </citation>
    <scope>NUCLEOTIDE SEQUENCE</scope>
    <source>
        <strain evidence="5">L227-S17</strain>
    </source>
</reference>
<sequence>MTKTGKAHDGFKVRHTSASEASLVAFLDSVLRKTMALTESDWKNYLEEIQKRGGVAFIIEVQGKAVGYAVTPPVPGLPNYNSLTGGILPEYQRKGFATALLKETLRELQAKTGEARRVVARIELNDTAIKSFLIKSGFSLQHCDIHMELDNLDRIPAVEVPPGFRLKTFKRDSDEAAFIEYHRLAFQDQPRFQPYSLEDVTAAQGPDFQDDDVILLENEDGSPAGFIWTTMHGDIVQIEPLGVSAQWRGKGLGKLLLNMGLRHGRARGATGAELWTGEDNQISINLYKKFGFTIAGGFAIYYIDIGS</sequence>
<evidence type="ECO:0000313" key="4">
    <source>
        <dbReference type="EMBL" id="NWJ47793.1"/>
    </source>
</evidence>
<gene>
    <name evidence="4" type="ORF">HXX08_18220</name>
    <name evidence="5" type="ORF">OZ401_003326</name>
</gene>
<dbReference type="PANTHER" id="PTHR43420">
    <property type="entry name" value="ACETYLTRANSFERASE"/>
    <property type="match status" value="1"/>
</dbReference>
<dbReference type="InterPro" id="IPR000182">
    <property type="entry name" value="GNAT_dom"/>
</dbReference>
<evidence type="ECO:0000313" key="7">
    <source>
        <dbReference type="Proteomes" id="UP001431572"/>
    </source>
</evidence>
<dbReference type="GO" id="GO:0016747">
    <property type="term" value="F:acyltransferase activity, transferring groups other than amino-acyl groups"/>
    <property type="evidence" value="ECO:0007669"/>
    <property type="project" value="InterPro"/>
</dbReference>
<keyword evidence="2" id="KW-0012">Acyltransferase</keyword>
<evidence type="ECO:0000313" key="5">
    <source>
        <dbReference type="EMBL" id="WJW69698.1"/>
    </source>
</evidence>
<dbReference type="EMBL" id="JACATZ010000003">
    <property type="protein sequence ID" value="NWJ47793.1"/>
    <property type="molecule type" value="Genomic_DNA"/>
</dbReference>
<dbReference type="SUPFAM" id="SSF55729">
    <property type="entry name" value="Acyl-CoA N-acyltransferases (Nat)"/>
    <property type="match status" value="2"/>
</dbReference>
<dbReference type="Pfam" id="PF00583">
    <property type="entry name" value="Acetyltransf_1"/>
    <property type="match status" value="2"/>
</dbReference>
<name>A0A8T7M6Z8_9CHLR</name>
<dbReference type="Gene3D" id="3.40.630.30">
    <property type="match status" value="1"/>
</dbReference>
<evidence type="ECO:0000256" key="2">
    <source>
        <dbReference type="ARBA" id="ARBA00023315"/>
    </source>
</evidence>
<evidence type="ECO:0000313" key="6">
    <source>
        <dbReference type="Proteomes" id="UP000521676"/>
    </source>
</evidence>
<keyword evidence="7" id="KW-1185">Reference proteome</keyword>
<dbReference type="InterPro" id="IPR016181">
    <property type="entry name" value="Acyl_CoA_acyltransferase"/>
</dbReference>
<organism evidence="4 6">
    <name type="scientific">Candidatus Chlorohelix allophototropha</name>
    <dbReference type="NCBI Taxonomy" id="3003348"/>
    <lineage>
        <taxon>Bacteria</taxon>
        <taxon>Bacillati</taxon>
        <taxon>Chloroflexota</taxon>
        <taxon>Chloroflexia</taxon>
        <taxon>Candidatus Chloroheliales</taxon>
        <taxon>Candidatus Chloroheliaceae</taxon>
        <taxon>Candidatus Chlorohelix</taxon>
    </lineage>
</organism>
<dbReference type="PROSITE" id="PS51186">
    <property type="entry name" value="GNAT"/>
    <property type="match status" value="2"/>
</dbReference>
<dbReference type="RefSeq" id="WP_341471571.1">
    <property type="nucleotide sequence ID" value="NZ_CP128400.1"/>
</dbReference>
<proteinExistence type="predicted"/>
<dbReference type="EMBL" id="CP128400">
    <property type="protein sequence ID" value="WJW69698.1"/>
    <property type="molecule type" value="Genomic_DNA"/>
</dbReference>
<dbReference type="Proteomes" id="UP001431572">
    <property type="component" value="Chromosome 2"/>
</dbReference>